<dbReference type="EMBL" id="GBBK01000278">
    <property type="protein sequence ID" value="JAC24204.1"/>
    <property type="molecule type" value="mRNA"/>
</dbReference>
<dbReference type="InterPro" id="IPR012674">
    <property type="entry name" value="Calycin"/>
</dbReference>
<protein>
    <submittedName>
        <fullName evidence="2">Putative secreted protein</fullName>
    </submittedName>
</protein>
<accession>A0A023FS21</accession>
<dbReference type="InterPro" id="IPR002970">
    <property type="entry name" value="Tick_his-bd"/>
</dbReference>
<dbReference type="Gene3D" id="2.40.128.20">
    <property type="match status" value="1"/>
</dbReference>
<evidence type="ECO:0000313" key="2">
    <source>
        <dbReference type="EMBL" id="JAC24204.1"/>
    </source>
</evidence>
<organism evidence="2">
    <name type="scientific">Amblyomma cajennense</name>
    <name type="common">Cayenne tick</name>
    <name type="synonym">Acarus cajennensis</name>
    <dbReference type="NCBI Taxonomy" id="34607"/>
    <lineage>
        <taxon>Eukaryota</taxon>
        <taxon>Metazoa</taxon>
        <taxon>Ecdysozoa</taxon>
        <taxon>Arthropoda</taxon>
        <taxon>Chelicerata</taxon>
        <taxon>Arachnida</taxon>
        <taxon>Acari</taxon>
        <taxon>Parasitiformes</taxon>
        <taxon>Ixodida</taxon>
        <taxon>Ixodoidea</taxon>
        <taxon>Ixodidae</taxon>
        <taxon>Amblyomminae</taxon>
        <taxon>Amblyomma</taxon>
    </lineage>
</organism>
<reference evidence="2" key="1">
    <citation type="submission" date="2014-03" db="EMBL/GenBank/DDBJ databases">
        <title>The sialotranscriptome of Amblyomma triste, Amblyomma parvum and Amblyomma cajennense ticks, uncovered by 454-based RNA-seq.</title>
        <authorList>
            <person name="Garcia G.R."/>
            <person name="Gardinassi L.G."/>
            <person name="Ribeiro J.M."/>
            <person name="Anatriello E."/>
            <person name="Ferreira B.R."/>
            <person name="Moreira H.N."/>
            <person name="Mafra C."/>
            <person name="Olegario M.M."/>
            <person name="Szabo P.J."/>
            <person name="Miranda-Santos I.K."/>
            <person name="Maruyama S.R."/>
        </authorList>
    </citation>
    <scope>NUCLEOTIDE SEQUENCE</scope>
    <source>
        <strain evidence="2">Uberlandia</strain>
        <tissue evidence="2">Salivary glands</tissue>
    </source>
</reference>
<sequence>MFTAADLCVFLGFLYAFVGAHGTAATYDTDARKVLFPPHIYWLYRRSIGTSDTRFTSNKRCVEMEYVQYNDTFDIVTLDARNHTEKEHWEPKMYWASVKEQGGNVLRYTPYEYEVDTATAVEYRVLHVAQNACYVAERIPTTGVTTDRTQEKTHQCELWLKKDTEVGHQRPTYTSQSLQACKDAVDHLCITLELVYYQRLCDSILP</sequence>
<proteinExistence type="evidence at transcript level"/>
<name>A0A023FS21_AMBCJ</name>
<dbReference type="GO" id="GO:0043176">
    <property type="term" value="F:amine binding"/>
    <property type="evidence" value="ECO:0007669"/>
    <property type="project" value="InterPro"/>
</dbReference>
<dbReference type="Pfam" id="PF02098">
    <property type="entry name" value="His_binding"/>
    <property type="match status" value="1"/>
</dbReference>
<feature type="chain" id="PRO_5001515868" evidence="1">
    <location>
        <begin position="21"/>
        <end position="206"/>
    </location>
</feature>
<dbReference type="GO" id="GO:0030682">
    <property type="term" value="P:symbiont-mediated perturbation of host defenses"/>
    <property type="evidence" value="ECO:0007669"/>
    <property type="project" value="InterPro"/>
</dbReference>
<evidence type="ECO:0000256" key="1">
    <source>
        <dbReference type="SAM" id="SignalP"/>
    </source>
</evidence>
<feature type="signal peptide" evidence="1">
    <location>
        <begin position="1"/>
        <end position="20"/>
    </location>
</feature>
<dbReference type="SUPFAM" id="SSF50814">
    <property type="entry name" value="Lipocalins"/>
    <property type="match status" value="1"/>
</dbReference>
<dbReference type="AlphaFoldDB" id="A0A023FS21"/>
<keyword evidence="1" id="KW-0732">Signal</keyword>